<dbReference type="Proteomes" id="UP000469215">
    <property type="component" value="Unassembled WGS sequence"/>
</dbReference>
<feature type="domain" description="Prepilin type IV endopeptidase peptidase" evidence="2">
    <location>
        <begin position="95"/>
        <end position="214"/>
    </location>
</feature>
<dbReference type="InterPro" id="IPR000045">
    <property type="entry name" value="Prepilin_IV_endopep_pep"/>
</dbReference>
<feature type="transmembrane region" description="Helical" evidence="1">
    <location>
        <begin position="157"/>
        <end position="176"/>
    </location>
</feature>
<dbReference type="Gene3D" id="1.20.120.1220">
    <property type="match status" value="1"/>
</dbReference>
<sequence length="255" mass="25358">MTTAVPLAASLALTTVPALLVSAWIWRRLPALLASEAALRLLRGLGPGQRPGGLVTFTLGAVGLVVAWLAGFIAPAALSGTWADAPILAALGLLAGATGWLCWIDSSTRRLPNRIVLPLAGGCLLLFAVSLVCGALVPAPPGAGWAGAAAPAVDGLLGALLLLVFFAAVNIAGALAGRTGIGMGDVKLALPVGLAACTAGLGGLLIALIAMNLSACCQLLTARLRRGPRRGAAIAYGPHMLVGAWAAVILGPAVL</sequence>
<feature type="transmembrane region" description="Helical" evidence="1">
    <location>
        <begin position="188"/>
        <end position="213"/>
    </location>
</feature>
<protein>
    <recommendedName>
        <fullName evidence="2">Prepilin type IV endopeptidase peptidase domain-containing protein</fullName>
    </recommendedName>
</protein>
<evidence type="ECO:0000313" key="4">
    <source>
        <dbReference type="Proteomes" id="UP000469215"/>
    </source>
</evidence>
<feature type="transmembrane region" description="Helical" evidence="1">
    <location>
        <begin position="85"/>
        <end position="103"/>
    </location>
</feature>
<reference evidence="3 4" key="1">
    <citation type="submission" date="2020-01" db="EMBL/GenBank/DDBJ databases">
        <authorList>
            <person name="Deng T."/>
        </authorList>
    </citation>
    <scope>NUCLEOTIDE SEQUENCE [LARGE SCALE GENOMIC DNA]</scope>
    <source>
        <strain evidence="3 4">5221</strain>
    </source>
</reference>
<gene>
    <name evidence="3" type="ORF">GSY69_08785</name>
</gene>
<keyword evidence="4" id="KW-1185">Reference proteome</keyword>
<dbReference type="GO" id="GO:0004190">
    <property type="term" value="F:aspartic-type endopeptidase activity"/>
    <property type="evidence" value="ECO:0007669"/>
    <property type="project" value="InterPro"/>
</dbReference>
<keyword evidence="1" id="KW-1133">Transmembrane helix</keyword>
<feature type="transmembrane region" description="Helical" evidence="1">
    <location>
        <begin position="233"/>
        <end position="254"/>
    </location>
</feature>
<evidence type="ECO:0000313" key="3">
    <source>
        <dbReference type="EMBL" id="MYM20056.1"/>
    </source>
</evidence>
<evidence type="ECO:0000259" key="2">
    <source>
        <dbReference type="Pfam" id="PF01478"/>
    </source>
</evidence>
<dbReference type="GO" id="GO:0016020">
    <property type="term" value="C:membrane"/>
    <property type="evidence" value="ECO:0007669"/>
    <property type="project" value="InterPro"/>
</dbReference>
<evidence type="ECO:0000256" key="1">
    <source>
        <dbReference type="SAM" id="Phobius"/>
    </source>
</evidence>
<keyword evidence="1" id="KW-0472">Membrane</keyword>
<accession>A0A6N9H8C6</accession>
<feature type="transmembrane region" description="Helical" evidence="1">
    <location>
        <begin position="52"/>
        <end position="73"/>
    </location>
</feature>
<organism evidence="3 4">
    <name type="scientific">Brevibacterium rongguiense</name>
    <dbReference type="NCBI Taxonomy" id="2695267"/>
    <lineage>
        <taxon>Bacteria</taxon>
        <taxon>Bacillati</taxon>
        <taxon>Actinomycetota</taxon>
        <taxon>Actinomycetes</taxon>
        <taxon>Micrococcales</taxon>
        <taxon>Brevibacteriaceae</taxon>
        <taxon>Brevibacterium</taxon>
    </lineage>
</organism>
<proteinExistence type="predicted"/>
<dbReference type="Pfam" id="PF01478">
    <property type="entry name" value="Peptidase_A24"/>
    <property type="match status" value="1"/>
</dbReference>
<keyword evidence="1" id="KW-0812">Transmembrane</keyword>
<dbReference type="AlphaFoldDB" id="A0A6N9H8C6"/>
<name>A0A6N9H8C6_9MICO</name>
<dbReference type="RefSeq" id="WP_160953479.1">
    <property type="nucleotide sequence ID" value="NZ_WWEQ01000034.1"/>
</dbReference>
<dbReference type="EMBL" id="WWEQ01000034">
    <property type="protein sequence ID" value="MYM20056.1"/>
    <property type="molecule type" value="Genomic_DNA"/>
</dbReference>
<feature type="transmembrane region" description="Helical" evidence="1">
    <location>
        <begin position="6"/>
        <end position="26"/>
    </location>
</feature>
<feature type="transmembrane region" description="Helical" evidence="1">
    <location>
        <begin position="115"/>
        <end position="137"/>
    </location>
</feature>
<comment type="caution">
    <text evidence="3">The sequence shown here is derived from an EMBL/GenBank/DDBJ whole genome shotgun (WGS) entry which is preliminary data.</text>
</comment>